<name>A0A2R6QAH3_ACTCC</name>
<dbReference type="PANTHER" id="PTHR31672:SF13">
    <property type="entry name" value="F-BOX PROTEIN CPR30-LIKE"/>
    <property type="match status" value="1"/>
</dbReference>
<organism evidence="2 3">
    <name type="scientific">Actinidia chinensis var. chinensis</name>
    <name type="common">Chinese soft-hair kiwi</name>
    <dbReference type="NCBI Taxonomy" id="1590841"/>
    <lineage>
        <taxon>Eukaryota</taxon>
        <taxon>Viridiplantae</taxon>
        <taxon>Streptophyta</taxon>
        <taxon>Embryophyta</taxon>
        <taxon>Tracheophyta</taxon>
        <taxon>Spermatophyta</taxon>
        <taxon>Magnoliopsida</taxon>
        <taxon>eudicotyledons</taxon>
        <taxon>Gunneridae</taxon>
        <taxon>Pentapetalae</taxon>
        <taxon>asterids</taxon>
        <taxon>Ericales</taxon>
        <taxon>Actinidiaceae</taxon>
        <taxon>Actinidia</taxon>
    </lineage>
</organism>
<evidence type="ECO:0000313" key="2">
    <source>
        <dbReference type="EMBL" id="PSS04887.1"/>
    </source>
</evidence>
<dbReference type="PANTHER" id="PTHR31672">
    <property type="entry name" value="BNACNNG10540D PROTEIN"/>
    <property type="match status" value="1"/>
</dbReference>
<comment type="caution">
    <text evidence="2">The sequence shown here is derived from an EMBL/GenBank/DDBJ whole genome shotgun (WGS) entry which is preliminary data.</text>
</comment>
<gene>
    <name evidence="2" type="ORF">CEY00_Acc20747</name>
</gene>
<protein>
    <submittedName>
        <fullName evidence="2">F-box protein</fullName>
    </submittedName>
</protein>
<dbReference type="Proteomes" id="UP000241394">
    <property type="component" value="Chromosome LG18"/>
</dbReference>
<dbReference type="SMART" id="SM00256">
    <property type="entry name" value="FBOX"/>
    <property type="match status" value="1"/>
</dbReference>
<evidence type="ECO:0000313" key="3">
    <source>
        <dbReference type="Proteomes" id="UP000241394"/>
    </source>
</evidence>
<proteinExistence type="predicted"/>
<reference evidence="3" key="2">
    <citation type="journal article" date="2018" name="BMC Genomics">
        <title>A manually annotated Actinidia chinensis var. chinensis (kiwifruit) genome highlights the challenges associated with draft genomes and gene prediction in plants.</title>
        <authorList>
            <person name="Pilkington S.M."/>
            <person name="Crowhurst R."/>
            <person name="Hilario E."/>
            <person name="Nardozza S."/>
            <person name="Fraser L."/>
            <person name="Peng Y."/>
            <person name="Gunaseelan K."/>
            <person name="Simpson R."/>
            <person name="Tahir J."/>
            <person name="Deroles S.C."/>
            <person name="Templeton K."/>
            <person name="Luo Z."/>
            <person name="Davy M."/>
            <person name="Cheng C."/>
            <person name="McNeilage M."/>
            <person name="Scaglione D."/>
            <person name="Liu Y."/>
            <person name="Zhang Q."/>
            <person name="Datson P."/>
            <person name="De Silva N."/>
            <person name="Gardiner S.E."/>
            <person name="Bassett H."/>
            <person name="Chagne D."/>
            <person name="McCallum J."/>
            <person name="Dzierzon H."/>
            <person name="Deng C."/>
            <person name="Wang Y.Y."/>
            <person name="Barron L."/>
            <person name="Manako K."/>
            <person name="Bowen J."/>
            <person name="Foster T.M."/>
            <person name="Erridge Z.A."/>
            <person name="Tiffin H."/>
            <person name="Waite C.N."/>
            <person name="Davies K.M."/>
            <person name="Grierson E.P."/>
            <person name="Laing W.A."/>
            <person name="Kirk R."/>
            <person name="Chen X."/>
            <person name="Wood M."/>
            <person name="Montefiori M."/>
            <person name="Brummell D.A."/>
            <person name="Schwinn K.E."/>
            <person name="Catanach A."/>
            <person name="Fullerton C."/>
            <person name="Li D."/>
            <person name="Meiyalaghan S."/>
            <person name="Nieuwenhuizen N."/>
            <person name="Read N."/>
            <person name="Prakash R."/>
            <person name="Hunter D."/>
            <person name="Zhang H."/>
            <person name="McKenzie M."/>
            <person name="Knabel M."/>
            <person name="Harris A."/>
            <person name="Allan A.C."/>
            <person name="Gleave A."/>
            <person name="Chen A."/>
            <person name="Janssen B.J."/>
            <person name="Plunkett B."/>
            <person name="Ampomah-Dwamena C."/>
            <person name="Voogd C."/>
            <person name="Leif D."/>
            <person name="Lafferty D."/>
            <person name="Souleyre E.J.F."/>
            <person name="Varkonyi-Gasic E."/>
            <person name="Gambi F."/>
            <person name="Hanley J."/>
            <person name="Yao J.L."/>
            <person name="Cheung J."/>
            <person name="David K.M."/>
            <person name="Warren B."/>
            <person name="Marsh K."/>
            <person name="Snowden K.C."/>
            <person name="Lin-Wang K."/>
            <person name="Brian L."/>
            <person name="Martinez-Sanchez M."/>
            <person name="Wang M."/>
            <person name="Ileperuma N."/>
            <person name="Macnee N."/>
            <person name="Campin R."/>
            <person name="McAtee P."/>
            <person name="Drummond R.S.M."/>
            <person name="Espley R.V."/>
            <person name="Ireland H.S."/>
            <person name="Wu R."/>
            <person name="Atkinson R.G."/>
            <person name="Karunairetnam S."/>
            <person name="Bulley S."/>
            <person name="Chunkath S."/>
            <person name="Hanley Z."/>
            <person name="Storey R."/>
            <person name="Thrimawithana A.H."/>
            <person name="Thomson S."/>
            <person name="David C."/>
            <person name="Testolin R."/>
            <person name="Huang H."/>
            <person name="Hellens R.P."/>
            <person name="Schaffer R.J."/>
        </authorList>
    </citation>
    <scope>NUCLEOTIDE SEQUENCE [LARGE SCALE GENOMIC DNA]</scope>
    <source>
        <strain evidence="3">cv. Red5</strain>
    </source>
</reference>
<dbReference type="InterPro" id="IPR017451">
    <property type="entry name" value="F-box-assoc_interact_dom"/>
</dbReference>
<dbReference type="SUPFAM" id="SSF69304">
    <property type="entry name" value="Tricorn protease N-terminal domain"/>
    <property type="match status" value="1"/>
</dbReference>
<dbReference type="InterPro" id="IPR036047">
    <property type="entry name" value="F-box-like_dom_sf"/>
</dbReference>
<dbReference type="NCBIfam" id="TIGR01640">
    <property type="entry name" value="F_box_assoc_1"/>
    <property type="match status" value="1"/>
</dbReference>
<accession>A0A2R6QAH3</accession>
<dbReference type="InterPro" id="IPR006527">
    <property type="entry name" value="F-box-assoc_dom_typ1"/>
</dbReference>
<dbReference type="InterPro" id="IPR001810">
    <property type="entry name" value="F-box_dom"/>
</dbReference>
<dbReference type="OrthoDB" id="591557at2759"/>
<reference evidence="2 3" key="1">
    <citation type="submission" date="2017-07" db="EMBL/GenBank/DDBJ databases">
        <title>An improved, manually edited Actinidia chinensis var. chinensis (kiwifruit) genome highlights the challenges associated with draft genomes and gene prediction in plants.</title>
        <authorList>
            <person name="Pilkington S."/>
            <person name="Crowhurst R."/>
            <person name="Hilario E."/>
            <person name="Nardozza S."/>
            <person name="Fraser L."/>
            <person name="Peng Y."/>
            <person name="Gunaseelan K."/>
            <person name="Simpson R."/>
            <person name="Tahir J."/>
            <person name="Deroles S."/>
            <person name="Templeton K."/>
            <person name="Luo Z."/>
            <person name="Davy M."/>
            <person name="Cheng C."/>
            <person name="Mcneilage M."/>
            <person name="Scaglione D."/>
            <person name="Liu Y."/>
            <person name="Zhang Q."/>
            <person name="Datson P."/>
            <person name="De Silva N."/>
            <person name="Gardiner S."/>
            <person name="Bassett H."/>
            <person name="Chagne D."/>
            <person name="Mccallum J."/>
            <person name="Dzierzon H."/>
            <person name="Deng C."/>
            <person name="Wang Y.-Y."/>
            <person name="Barron N."/>
            <person name="Manako K."/>
            <person name="Bowen J."/>
            <person name="Foster T."/>
            <person name="Erridge Z."/>
            <person name="Tiffin H."/>
            <person name="Waite C."/>
            <person name="Davies K."/>
            <person name="Grierson E."/>
            <person name="Laing W."/>
            <person name="Kirk R."/>
            <person name="Chen X."/>
            <person name="Wood M."/>
            <person name="Montefiori M."/>
            <person name="Brummell D."/>
            <person name="Schwinn K."/>
            <person name="Catanach A."/>
            <person name="Fullerton C."/>
            <person name="Li D."/>
            <person name="Meiyalaghan S."/>
            <person name="Nieuwenhuizen N."/>
            <person name="Read N."/>
            <person name="Prakash R."/>
            <person name="Hunter D."/>
            <person name="Zhang H."/>
            <person name="Mckenzie M."/>
            <person name="Knabel M."/>
            <person name="Harris A."/>
            <person name="Allan A."/>
            <person name="Chen A."/>
            <person name="Janssen B."/>
            <person name="Plunkett B."/>
            <person name="Dwamena C."/>
            <person name="Voogd C."/>
            <person name="Leif D."/>
            <person name="Lafferty D."/>
            <person name="Souleyre E."/>
            <person name="Varkonyi-Gasic E."/>
            <person name="Gambi F."/>
            <person name="Hanley J."/>
            <person name="Yao J.-L."/>
            <person name="Cheung J."/>
            <person name="David K."/>
            <person name="Warren B."/>
            <person name="Marsh K."/>
            <person name="Snowden K."/>
            <person name="Lin-Wang K."/>
            <person name="Brian L."/>
            <person name="Martinez-Sanchez M."/>
            <person name="Wang M."/>
            <person name="Ileperuma N."/>
            <person name="Macnee N."/>
            <person name="Campin R."/>
            <person name="Mcatee P."/>
            <person name="Drummond R."/>
            <person name="Espley R."/>
            <person name="Ireland H."/>
            <person name="Wu R."/>
            <person name="Atkinson R."/>
            <person name="Karunairetnam S."/>
            <person name="Bulley S."/>
            <person name="Chunkath S."/>
            <person name="Hanley Z."/>
            <person name="Storey R."/>
            <person name="Thrimawithana A."/>
            <person name="Thomson S."/>
            <person name="David C."/>
            <person name="Testolin R."/>
        </authorList>
    </citation>
    <scope>NUCLEOTIDE SEQUENCE [LARGE SCALE GENOMIC DNA]</scope>
    <source>
        <strain evidence="3">cv. Red5</strain>
        <tissue evidence="2">Young leaf</tissue>
    </source>
</reference>
<dbReference type="SUPFAM" id="SSF81383">
    <property type="entry name" value="F-box domain"/>
    <property type="match status" value="1"/>
</dbReference>
<feature type="domain" description="F-box" evidence="1">
    <location>
        <begin position="15"/>
        <end position="55"/>
    </location>
</feature>
<dbReference type="Gramene" id="PSS04887">
    <property type="protein sequence ID" value="PSS04887"/>
    <property type="gene ID" value="CEY00_Acc20747"/>
</dbReference>
<dbReference type="Gene3D" id="1.20.1280.50">
    <property type="match status" value="1"/>
</dbReference>
<dbReference type="Pfam" id="PF07734">
    <property type="entry name" value="FBA_1"/>
    <property type="match status" value="1"/>
</dbReference>
<dbReference type="OMA" id="HYERYLI"/>
<dbReference type="AlphaFoldDB" id="A0A2R6QAH3"/>
<dbReference type="EMBL" id="NKQK01000018">
    <property type="protein sequence ID" value="PSS04887.1"/>
    <property type="molecule type" value="Genomic_DNA"/>
</dbReference>
<dbReference type="InterPro" id="IPR050796">
    <property type="entry name" value="SCF_F-box_component"/>
</dbReference>
<dbReference type="Pfam" id="PF00646">
    <property type="entry name" value="F-box"/>
    <property type="match status" value="1"/>
</dbReference>
<dbReference type="STRING" id="1590841.A0A2R6QAH3"/>
<evidence type="ECO:0000259" key="1">
    <source>
        <dbReference type="SMART" id="SM00256"/>
    </source>
</evidence>
<dbReference type="InParanoid" id="A0A2R6QAH3"/>
<keyword evidence="3" id="KW-1185">Reference proteome</keyword>
<sequence length="392" mass="45030">MRENESSSIPPDGHFPCELIENIFLRISVKNLLRYRCVSKSWHTLIDDIYFVKKHLEYNVKSKGLIIQENADDNWMRMVNIRDMVGLDQSNFVRVDDNTACNIVGSCNSLVCLSDRSNSIAIWNPSTGKLHNLPYYPTEISHRESFSPIPEIRASLIFGFGYNSVNDDYKLMAMKVETRDNDIFFCTGLWGYSLKTKSWTISSLPSFPSKQYSIVPRYGIFVGNALHWIMERQDFNPIHYERYLIGAFDLGGDQFYEVQLPGYSTFNNVVNIIPINLGVLNGCLCVCSCHPTVTTPVDIWVMKEYGVNESWTRLISFLPTGPDINSSRKPLAYSMCGNKVMLLDCYDTYSNLIWYDLKTKNITRIVPLGKDWANISLVELYMYSLVDPNNYN</sequence>